<sequence>MARQHADAAAPCPAFVGRESELAAVTSALARPGQPAFVLVEGEAGIGKTRLVQEALLSLDPATTLVAACPPLAEPFPLGPLVDALHRLPVDGVELSPLAGALRPLFPEWAAHLPPALEPLEDPSSTRHRLFRALAELVERSGIEVLVLEDAHWADAATLEFLPLLLASAGRDLSLVVTYRGTDVPAASPLLRLTARPPAGLRRLELALEPLTVGETTALVASMFATDDISTEFVTFLHRRTEGVPLALEESLSLLRDRGDIVRRGDEWSRRALDDLQVPPTVRDSVLERVDRLPPPARRILEAAAVLAEPADGVVLARVAGLGDDDARAGLAGALTSGLLREAAPGQFVCRHVLASRAIEEALPVSERRLLHAHAAAALQELPTPPVLRLSRHFREAGDVAAWSRHAESAAELALEAGEDRAAVVLLADLLTAAEHPPEREARLAQKLGQAATWGVAALGELALAVTTALAAALERLDRPDVPADRRGELRLLLGRLWLQLGDFDTGIEQVEAAAGELAGRPELAVRAMISLAHPRGQVWPVTRHREWLDRATELFPQVPDEERTWLAVDRASALLMMGEAEGWTAARELDVATDSLFERRQLGRCRMNVGHTAIGWGRDAVARRQLDGAVELLAATGYQRLMNSALITRANLDWHGGAWEGLAGQVTELAGSADTLPEALLEARMILGLLDLAAGRRDDAADQFRVVVAEAVRRGLVDVQTGPAGALGRLFLADDAVGDALGVTEPAMTMVVRKGIWLFATELAPVHTDALVRAGRMDDAVALVERFAAGLGDRAAPAPQAALLVCRGIIADGDGSRAAELFAAAAAAWAELPRPYQELLALERQGLALLPDGAALELLGTVQQRLRDLGARWDADRVAQVLRAHGVEVARAWRGGRRGYGDQLSPRELEVALLVAQGRTNRQVAEALFLSPRTVDRHLSAAMRKLGVASRTALAVAISTDSVEDDSALNG</sequence>
<evidence type="ECO:0000259" key="3">
    <source>
        <dbReference type="PROSITE" id="PS50043"/>
    </source>
</evidence>
<evidence type="ECO:0000313" key="4">
    <source>
        <dbReference type="EMBL" id="MBB5786083.1"/>
    </source>
</evidence>
<dbReference type="Proteomes" id="UP000542813">
    <property type="component" value="Unassembled WGS sequence"/>
</dbReference>
<dbReference type="PROSITE" id="PS50043">
    <property type="entry name" value="HTH_LUXR_2"/>
    <property type="match status" value="1"/>
</dbReference>
<dbReference type="GO" id="GO:0004016">
    <property type="term" value="F:adenylate cyclase activity"/>
    <property type="evidence" value="ECO:0007669"/>
    <property type="project" value="TreeGrafter"/>
</dbReference>
<dbReference type="GO" id="GO:0005524">
    <property type="term" value="F:ATP binding"/>
    <property type="evidence" value="ECO:0007669"/>
    <property type="project" value="UniProtKB-KW"/>
</dbReference>
<dbReference type="RefSeq" id="WP_184819294.1">
    <property type="nucleotide sequence ID" value="NZ_JACHMM010000001.1"/>
</dbReference>
<evidence type="ECO:0000256" key="2">
    <source>
        <dbReference type="ARBA" id="ARBA00022840"/>
    </source>
</evidence>
<dbReference type="GO" id="GO:0005737">
    <property type="term" value="C:cytoplasm"/>
    <property type="evidence" value="ECO:0007669"/>
    <property type="project" value="TreeGrafter"/>
</dbReference>
<dbReference type="Pfam" id="PF13191">
    <property type="entry name" value="AAA_16"/>
    <property type="match status" value="1"/>
</dbReference>
<dbReference type="EMBL" id="JACHMM010000001">
    <property type="protein sequence ID" value="MBB5786083.1"/>
    <property type="molecule type" value="Genomic_DNA"/>
</dbReference>
<dbReference type="SMART" id="SM00421">
    <property type="entry name" value="HTH_LUXR"/>
    <property type="match status" value="1"/>
</dbReference>
<dbReference type="SUPFAM" id="SSF52540">
    <property type="entry name" value="P-loop containing nucleoside triphosphate hydrolases"/>
    <property type="match status" value="1"/>
</dbReference>
<name>A0A7W9GLW7_9ACTN</name>
<dbReference type="PROSITE" id="PS00622">
    <property type="entry name" value="HTH_LUXR_1"/>
    <property type="match status" value="1"/>
</dbReference>
<gene>
    <name evidence="4" type="ORF">HD601_000658</name>
</gene>
<dbReference type="PANTHER" id="PTHR16305">
    <property type="entry name" value="TESTICULAR SOLUBLE ADENYLYL CYCLASE"/>
    <property type="match status" value="1"/>
</dbReference>
<comment type="caution">
    <text evidence="4">The sequence shown here is derived from an EMBL/GenBank/DDBJ whole genome shotgun (WGS) entry which is preliminary data.</text>
</comment>
<organism evidence="4 5">
    <name type="scientific">Jiangella mangrovi</name>
    <dbReference type="NCBI Taxonomy" id="1524084"/>
    <lineage>
        <taxon>Bacteria</taxon>
        <taxon>Bacillati</taxon>
        <taxon>Actinomycetota</taxon>
        <taxon>Actinomycetes</taxon>
        <taxon>Jiangellales</taxon>
        <taxon>Jiangellaceae</taxon>
        <taxon>Jiangella</taxon>
    </lineage>
</organism>
<accession>A0A7W9GLW7</accession>
<dbReference type="Pfam" id="PF00196">
    <property type="entry name" value="GerE"/>
    <property type="match status" value="1"/>
</dbReference>
<feature type="domain" description="HTH luxR-type" evidence="3">
    <location>
        <begin position="898"/>
        <end position="963"/>
    </location>
</feature>
<dbReference type="InterPro" id="IPR016032">
    <property type="entry name" value="Sig_transdc_resp-reg_C-effctor"/>
</dbReference>
<dbReference type="InterPro" id="IPR000792">
    <property type="entry name" value="Tscrpt_reg_LuxR_C"/>
</dbReference>
<reference evidence="4 5" key="1">
    <citation type="submission" date="2020-08" db="EMBL/GenBank/DDBJ databases">
        <title>Sequencing the genomes of 1000 actinobacteria strains.</title>
        <authorList>
            <person name="Klenk H.-P."/>
        </authorList>
    </citation>
    <scope>NUCLEOTIDE SEQUENCE [LARGE SCALE GENOMIC DNA]</scope>
    <source>
        <strain evidence="4 5">DSM 102122</strain>
    </source>
</reference>
<dbReference type="PRINTS" id="PR00038">
    <property type="entry name" value="HTHLUXR"/>
</dbReference>
<dbReference type="SUPFAM" id="SSF46894">
    <property type="entry name" value="C-terminal effector domain of the bipartite response regulators"/>
    <property type="match status" value="1"/>
</dbReference>
<dbReference type="GO" id="GO:0003677">
    <property type="term" value="F:DNA binding"/>
    <property type="evidence" value="ECO:0007669"/>
    <property type="project" value="UniProtKB-KW"/>
</dbReference>
<dbReference type="PANTHER" id="PTHR16305:SF35">
    <property type="entry name" value="TRANSCRIPTIONAL ACTIVATOR DOMAIN"/>
    <property type="match status" value="1"/>
</dbReference>
<evidence type="ECO:0000256" key="1">
    <source>
        <dbReference type="ARBA" id="ARBA00022741"/>
    </source>
</evidence>
<dbReference type="Gene3D" id="3.40.50.300">
    <property type="entry name" value="P-loop containing nucleotide triphosphate hydrolases"/>
    <property type="match status" value="1"/>
</dbReference>
<keyword evidence="2" id="KW-0067">ATP-binding</keyword>
<dbReference type="AlphaFoldDB" id="A0A7W9GLW7"/>
<keyword evidence="4" id="KW-0238">DNA-binding</keyword>
<keyword evidence="5" id="KW-1185">Reference proteome</keyword>
<dbReference type="InterPro" id="IPR027417">
    <property type="entry name" value="P-loop_NTPase"/>
</dbReference>
<keyword evidence="1" id="KW-0547">Nucleotide-binding</keyword>
<dbReference type="InterPro" id="IPR041664">
    <property type="entry name" value="AAA_16"/>
</dbReference>
<dbReference type="InterPro" id="IPR036388">
    <property type="entry name" value="WH-like_DNA-bd_sf"/>
</dbReference>
<dbReference type="CDD" id="cd06170">
    <property type="entry name" value="LuxR_C_like"/>
    <property type="match status" value="1"/>
</dbReference>
<dbReference type="GO" id="GO:0006355">
    <property type="term" value="P:regulation of DNA-templated transcription"/>
    <property type="evidence" value="ECO:0007669"/>
    <property type="project" value="InterPro"/>
</dbReference>
<protein>
    <submittedName>
        <fullName evidence="4">DNA-binding CsgD family transcriptional regulator</fullName>
    </submittedName>
</protein>
<dbReference type="Gene3D" id="1.10.10.10">
    <property type="entry name" value="Winged helix-like DNA-binding domain superfamily/Winged helix DNA-binding domain"/>
    <property type="match status" value="1"/>
</dbReference>
<evidence type="ECO:0000313" key="5">
    <source>
        <dbReference type="Proteomes" id="UP000542813"/>
    </source>
</evidence>
<proteinExistence type="predicted"/>